<dbReference type="EMBL" id="BKCJ011808221">
    <property type="protein sequence ID" value="GFD54635.1"/>
    <property type="molecule type" value="Genomic_DNA"/>
</dbReference>
<feature type="non-terminal residue" evidence="1">
    <location>
        <position position="1"/>
    </location>
</feature>
<reference evidence="1" key="1">
    <citation type="journal article" date="2019" name="Sci. Rep.">
        <title>Draft genome of Tanacetum cinerariifolium, the natural source of mosquito coil.</title>
        <authorList>
            <person name="Yamashiro T."/>
            <person name="Shiraishi A."/>
            <person name="Satake H."/>
            <person name="Nakayama K."/>
        </authorList>
    </citation>
    <scope>NUCLEOTIDE SEQUENCE</scope>
</reference>
<gene>
    <name evidence="1" type="ORF">Tci_926604</name>
</gene>
<dbReference type="AlphaFoldDB" id="A0A699X4E3"/>
<organism evidence="1">
    <name type="scientific">Tanacetum cinerariifolium</name>
    <name type="common">Dalmatian daisy</name>
    <name type="synonym">Chrysanthemum cinerariifolium</name>
    <dbReference type="NCBI Taxonomy" id="118510"/>
    <lineage>
        <taxon>Eukaryota</taxon>
        <taxon>Viridiplantae</taxon>
        <taxon>Streptophyta</taxon>
        <taxon>Embryophyta</taxon>
        <taxon>Tracheophyta</taxon>
        <taxon>Spermatophyta</taxon>
        <taxon>Magnoliopsida</taxon>
        <taxon>eudicotyledons</taxon>
        <taxon>Gunneridae</taxon>
        <taxon>Pentapetalae</taxon>
        <taxon>asterids</taxon>
        <taxon>campanulids</taxon>
        <taxon>Asterales</taxon>
        <taxon>Asteraceae</taxon>
        <taxon>Asteroideae</taxon>
        <taxon>Anthemideae</taxon>
        <taxon>Anthemidinae</taxon>
        <taxon>Tanacetum</taxon>
    </lineage>
</organism>
<name>A0A699X4E3_TANCI</name>
<evidence type="ECO:0000313" key="1">
    <source>
        <dbReference type="EMBL" id="GFD54635.1"/>
    </source>
</evidence>
<sequence>APVKEAMSKKSTVTIAVPAPCRLLEMPAGEAH</sequence>
<accession>A0A699X4E3</accession>
<protein>
    <submittedName>
        <fullName evidence="1">Uncharacterized protein</fullName>
    </submittedName>
</protein>
<proteinExistence type="predicted"/>
<comment type="caution">
    <text evidence="1">The sequence shown here is derived from an EMBL/GenBank/DDBJ whole genome shotgun (WGS) entry which is preliminary data.</text>
</comment>